<gene>
    <name evidence="3" type="ORF">SAMN02745728_00165</name>
</gene>
<accession>A0A1M7RU10</accession>
<dbReference type="AlphaFoldDB" id="A0A1M7RU10"/>
<protein>
    <submittedName>
        <fullName evidence="3">Chemotaxis protein CheX</fullName>
    </submittedName>
</protein>
<feature type="domain" description="Chemotaxis phosphatase CheX-like" evidence="2">
    <location>
        <begin position="44"/>
        <end position="141"/>
    </location>
</feature>
<name>A0A1M7RU10_9BACT</name>
<keyword evidence="1" id="KW-0145">Chemotaxis</keyword>
<evidence type="ECO:0000313" key="3">
    <source>
        <dbReference type="EMBL" id="SHN49741.1"/>
    </source>
</evidence>
<dbReference type="Proteomes" id="UP000186469">
    <property type="component" value="Unassembled WGS sequence"/>
</dbReference>
<proteinExistence type="predicted"/>
<dbReference type="Pfam" id="PF13690">
    <property type="entry name" value="CheX"/>
    <property type="match status" value="1"/>
</dbReference>
<organism evidence="3 4">
    <name type="scientific">Desulfovibrio litoralis DSM 11393</name>
    <dbReference type="NCBI Taxonomy" id="1121455"/>
    <lineage>
        <taxon>Bacteria</taxon>
        <taxon>Pseudomonadati</taxon>
        <taxon>Thermodesulfobacteriota</taxon>
        <taxon>Desulfovibrionia</taxon>
        <taxon>Desulfovibrionales</taxon>
        <taxon>Desulfovibrionaceae</taxon>
        <taxon>Desulfovibrio</taxon>
    </lineage>
</organism>
<dbReference type="STRING" id="1121455.SAMN02745728_00165"/>
<reference evidence="3 4" key="1">
    <citation type="submission" date="2016-12" db="EMBL/GenBank/DDBJ databases">
        <authorList>
            <person name="Song W.-J."/>
            <person name="Kurnit D.M."/>
        </authorList>
    </citation>
    <scope>NUCLEOTIDE SEQUENCE [LARGE SCALE GENOMIC DNA]</scope>
    <source>
        <strain evidence="3 4">DSM 11393</strain>
    </source>
</reference>
<dbReference type="GO" id="GO:0006935">
    <property type="term" value="P:chemotaxis"/>
    <property type="evidence" value="ECO:0007669"/>
    <property type="project" value="UniProtKB-KW"/>
</dbReference>
<dbReference type="InterPro" id="IPR038756">
    <property type="entry name" value="CheX-like"/>
</dbReference>
<dbReference type="InterPro" id="IPR028051">
    <property type="entry name" value="CheX-like_dom"/>
</dbReference>
<dbReference type="PANTHER" id="PTHR39452">
    <property type="entry name" value="CHEY-P PHOSPHATASE CHEX"/>
    <property type="match status" value="1"/>
</dbReference>
<dbReference type="RefSeq" id="WP_072695523.1">
    <property type="nucleotide sequence ID" value="NZ_FRDI01000002.1"/>
</dbReference>
<dbReference type="Gene3D" id="3.40.1550.10">
    <property type="entry name" value="CheC-like"/>
    <property type="match status" value="1"/>
</dbReference>
<evidence type="ECO:0000313" key="4">
    <source>
        <dbReference type="Proteomes" id="UP000186469"/>
    </source>
</evidence>
<dbReference type="EMBL" id="FRDI01000002">
    <property type="protein sequence ID" value="SHN49741.1"/>
    <property type="molecule type" value="Genomic_DNA"/>
</dbReference>
<dbReference type="InterPro" id="IPR028976">
    <property type="entry name" value="CheC-like_sf"/>
</dbReference>
<dbReference type="PANTHER" id="PTHR39452:SF1">
    <property type="entry name" value="CHEY-P PHOSPHATASE CHEX"/>
    <property type="match status" value="1"/>
</dbReference>
<dbReference type="CDD" id="cd17906">
    <property type="entry name" value="CheX"/>
    <property type="match status" value="1"/>
</dbReference>
<evidence type="ECO:0000256" key="1">
    <source>
        <dbReference type="ARBA" id="ARBA00022500"/>
    </source>
</evidence>
<keyword evidence="4" id="KW-1185">Reference proteome</keyword>
<evidence type="ECO:0000259" key="2">
    <source>
        <dbReference type="Pfam" id="PF13690"/>
    </source>
</evidence>
<dbReference type="SUPFAM" id="SSF103039">
    <property type="entry name" value="CheC-like"/>
    <property type="match status" value="1"/>
</dbReference>
<sequence length="155" mass="16406">MSSDLNIAKPFIDAVVVILSTMAGIKPKVGTPFVKKDKQATGDVTGFITLSGDKSGSIAVSFELPCALALVRGLLGDDVEDIIQDAEDAVGEVTNMISGRARAKLSEQGITMSGSTPTTYFEPGLEIPHIIESGRVIAIPFNTEYGDFSVEFCFS</sequence>